<protein>
    <submittedName>
        <fullName evidence="2">Uncharacterized protein</fullName>
    </submittedName>
</protein>
<dbReference type="Proteomes" id="UP000296049">
    <property type="component" value="Unassembled WGS sequence"/>
</dbReference>
<keyword evidence="3" id="KW-1185">Reference proteome</keyword>
<gene>
    <name evidence="2" type="ORF">Anapl_15771</name>
</gene>
<proteinExistence type="predicted"/>
<reference evidence="3" key="1">
    <citation type="journal article" date="2013" name="Nat. Genet.">
        <title>The duck genome and transcriptome provide insight into an avian influenza virus reservoir species.</title>
        <authorList>
            <person name="Huang Y."/>
            <person name="Li Y."/>
            <person name="Burt D.W."/>
            <person name="Chen H."/>
            <person name="Zhang Y."/>
            <person name="Qian W."/>
            <person name="Kim H."/>
            <person name="Gan S."/>
            <person name="Zhao Y."/>
            <person name="Li J."/>
            <person name="Yi K."/>
            <person name="Feng H."/>
            <person name="Zhu P."/>
            <person name="Li B."/>
            <person name="Liu Q."/>
            <person name="Fairley S."/>
            <person name="Magor K.E."/>
            <person name="Du Z."/>
            <person name="Hu X."/>
            <person name="Goodman L."/>
            <person name="Tafer H."/>
            <person name="Vignal A."/>
            <person name="Lee T."/>
            <person name="Kim K.W."/>
            <person name="Sheng Z."/>
            <person name="An Y."/>
            <person name="Searle S."/>
            <person name="Herrero J."/>
            <person name="Groenen M.A."/>
            <person name="Crooijmans R.P."/>
            <person name="Faraut T."/>
            <person name="Cai Q."/>
            <person name="Webster R.G."/>
            <person name="Aldridge J.R."/>
            <person name="Warren W.C."/>
            <person name="Bartschat S."/>
            <person name="Kehr S."/>
            <person name="Marz M."/>
            <person name="Stadler P.F."/>
            <person name="Smith J."/>
            <person name="Kraus R.H."/>
            <person name="Zhao Y."/>
            <person name="Ren L."/>
            <person name="Fei J."/>
            <person name="Morisson M."/>
            <person name="Kaiser P."/>
            <person name="Griffin D.K."/>
            <person name="Rao M."/>
            <person name="Pitel F."/>
            <person name="Wang J."/>
            <person name="Li N."/>
        </authorList>
    </citation>
    <scope>NUCLEOTIDE SEQUENCE [LARGE SCALE GENOMIC DNA]</scope>
</reference>
<organism evidence="2 3">
    <name type="scientific">Anas platyrhynchos</name>
    <name type="common">Mallard</name>
    <name type="synonym">Anas boschas</name>
    <dbReference type="NCBI Taxonomy" id="8839"/>
    <lineage>
        <taxon>Eukaryota</taxon>
        <taxon>Metazoa</taxon>
        <taxon>Chordata</taxon>
        <taxon>Craniata</taxon>
        <taxon>Vertebrata</taxon>
        <taxon>Euteleostomi</taxon>
        <taxon>Archelosauria</taxon>
        <taxon>Archosauria</taxon>
        <taxon>Dinosauria</taxon>
        <taxon>Saurischia</taxon>
        <taxon>Theropoda</taxon>
        <taxon>Coelurosauria</taxon>
        <taxon>Aves</taxon>
        <taxon>Neognathae</taxon>
        <taxon>Galloanserae</taxon>
        <taxon>Anseriformes</taxon>
        <taxon>Anatidae</taxon>
        <taxon>Anatinae</taxon>
        <taxon>Anas</taxon>
    </lineage>
</organism>
<dbReference type="AlphaFoldDB" id="R0KML0"/>
<dbReference type="EMBL" id="KB744771">
    <property type="protein sequence ID" value="EOA94428.1"/>
    <property type="molecule type" value="Genomic_DNA"/>
</dbReference>
<sequence>MLPTLLSSRGFGLGKRGQELLAGDTGLGCPEKGPISPREQHSSRHRQLWKRGFGTKNSPLAVSEQGTQRFAPGGKLTTEILYLSPRGDSMALAVRTRTP</sequence>
<name>R0KML0_ANAPL</name>
<evidence type="ECO:0000313" key="2">
    <source>
        <dbReference type="EMBL" id="EOA94428.1"/>
    </source>
</evidence>
<evidence type="ECO:0000313" key="3">
    <source>
        <dbReference type="Proteomes" id="UP000296049"/>
    </source>
</evidence>
<evidence type="ECO:0000256" key="1">
    <source>
        <dbReference type="SAM" id="MobiDB-lite"/>
    </source>
</evidence>
<accession>R0KML0</accession>
<feature type="region of interest" description="Disordered" evidence="1">
    <location>
        <begin position="22"/>
        <end position="45"/>
    </location>
</feature>